<dbReference type="SUPFAM" id="SSF52266">
    <property type="entry name" value="SGNH hydrolase"/>
    <property type="match status" value="1"/>
</dbReference>
<sequence length="388" mass="41631">MVLAAILLAASLAAVNASPVLQLKRANATTGTYVTDIAQCPRVAARATKAASVHDLRPDDFDVVMAIGDSITAGAFAKGIQSDVLQSFNEWRGVSYAGGGDPGATTIPNLIKYYRSSVVGASTGYHGVELCFGILCPLGPFGWNAPVDNFNAAQTGALASNLLHEVRDYLVPQVKDAGIPNSAFKYLNFQIGSNDICQMCAGALTPTAADSFEDDVRSALEYVRKNIPNVLVNVIGVIPVAQIYPLTLDQPYCQKLLPGLPHLNIECSCALLGGAVGNATRTLMNSLTDQYNERLQKIVKDYQRAGYKSFAATWQPPNIPLSSYPIEALSDVDCFHPSQATHARIAAAVWNRLTLATADRAEVFAWADTPVIRCLQDTDRIQTKDLIA</sequence>
<evidence type="ECO:0008006" key="4">
    <source>
        <dbReference type="Google" id="ProtNLM"/>
    </source>
</evidence>
<feature type="signal peptide" evidence="1">
    <location>
        <begin position="1"/>
        <end position="17"/>
    </location>
</feature>
<dbReference type="PANTHER" id="PTHR21325">
    <property type="entry name" value="PHOSPHOLIPASE B, PLB1"/>
    <property type="match status" value="1"/>
</dbReference>
<evidence type="ECO:0000313" key="3">
    <source>
        <dbReference type="Proteomes" id="UP000077266"/>
    </source>
</evidence>
<dbReference type="Proteomes" id="UP000077266">
    <property type="component" value="Unassembled WGS sequence"/>
</dbReference>
<dbReference type="EMBL" id="KV426097">
    <property type="protein sequence ID" value="KZV88552.1"/>
    <property type="molecule type" value="Genomic_DNA"/>
</dbReference>
<dbReference type="AlphaFoldDB" id="A0A165F839"/>
<evidence type="ECO:0000256" key="1">
    <source>
        <dbReference type="SAM" id="SignalP"/>
    </source>
</evidence>
<dbReference type="Gene3D" id="3.40.50.1110">
    <property type="entry name" value="SGNH hydrolase"/>
    <property type="match status" value="1"/>
</dbReference>
<feature type="chain" id="PRO_5007857655" description="SGNH hydrolase" evidence="1">
    <location>
        <begin position="18"/>
        <end position="388"/>
    </location>
</feature>
<evidence type="ECO:0000313" key="2">
    <source>
        <dbReference type="EMBL" id="KZV88552.1"/>
    </source>
</evidence>
<dbReference type="OrthoDB" id="10265800at2759"/>
<dbReference type="Pfam" id="PF00657">
    <property type="entry name" value="Lipase_GDSL"/>
    <property type="match status" value="1"/>
</dbReference>
<gene>
    <name evidence="2" type="ORF">EXIGLDRAFT_772595</name>
</gene>
<dbReference type="PANTHER" id="PTHR21325:SF31">
    <property type="entry name" value="GH22081P-RELATED"/>
    <property type="match status" value="1"/>
</dbReference>
<dbReference type="GO" id="GO:0004620">
    <property type="term" value="F:phospholipase activity"/>
    <property type="evidence" value="ECO:0007669"/>
    <property type="project" value="InterPro"/>
</dbReference>
<keyword evidence="3" id="KW-1185">Reference proteome</keyword>
<dbReference type="InParanoid" id="A0A165F839"/>
<proteinExistence type="predicted"/>
<dbReference type="InterPro" id="IPR038885">
    <property type="entry name" value="PLB1"/>
</dbReference>
<dbReference type="GO" id="GO:0006644">
    <property type="term" value="P:phospholipid metabolic process"/>
    <property type="evidence" value="ECO:0007669"/>
    <property type="project" value="TreeGrafter"/>
</dbReference>
<name>A0A165F839_EXIGL</name>
<keyword evidence="1" id="KW-0732">Signal</keyword>
<reference evidence="2 3" key="1">
    <citation type="journal article" date="2016" name="Mol. Biol. Evol.">
        <title>Comparative Genomics of Early-Diverging Mushroom-Forming Fungi Provides Insights into the Origins of Lignocellulose Decay Capabilities.</title>
        <authorList>
            <person name="Nagy L.G."/>
            <person name="Riley R."/>
            <person name="Tritt A."/>
            <person name="Adam C."/>
            <person name="Daum C."/>
            <person name="Floudas D."/>
            <person name="Sun H."/>
            <person name="Yadav J.S."/>
            <person name="Pangilinan J."/>
            <person name="Larsson K.H."/>
            <person name="Matsuura K."/>
            <person name="Barry K."/>
            <person name="Labutti K."/>
            <person name="Kuo R."/>
            <person name="Ohm R.A."/>
            <person name="Bhattacharya S.S."/>
            <person name="Shirouzu T."/>
            <person name="Yoshinaga Y."/>
            <person name="Martin F.M."/>
            <person name="Grigoriev I.V."/>
            <person name="Hibbett D.S."/>
        </authorList>
    </citation>
    <scope>NUCLEOTIDE SEQUENCE [LARGE SCALE GENOMIC DNA]</scope>
    <source>
        <strain evidence="2 3">HHB12029</strain>
    </source>
</reference>
<dbReference type="STRING" id="1314781.A0A165F839"/>
<dbReference type="InterPro" id="IPR001087">
    <property type="entry name" value="GDSL"/>
</dbReference>
<protein>
    <recommendedName>
        <fullName evidence="4">SGNH hydrolase</fullName>
    </recommendedName>
</protein>
<dbReference type="InterPro" id="IPR036514">
    <property type="entry name" value="SGNH_hydro_sf"/>
</dbReference>
<organism evidence="2 3">
    <name type="scientific">Exidia glandulosa HHB12029</name>
    <dbReference type="NCBI Taxonomy" id="1314781"/>
    <lineage>
        <taxon>Eukaryota</taxon>
        <taxon>Fungi</taxon>
        <taxon>Dikarya</taxon>
        <taxon>Basidiomycota</taxon>
        <taxon>Agaricomycotina</taxon>
        <taxon>Agaricomycetes</taxon>
        <taxon>Auriculariales</taxon>
        <taxon>Exidiaceae</taxon>
        <taxon>Exidia</taxon>
    </lineage>
</organism>
<accession>A0A165F839</accession>